<protein>
    <recommendedName>
        <fullName evidence="8">Probable membrane transporter protein</fullName>
    </recommendedName>
</protein>
<keyword evidence="7 8" id="KW-0472">Membrane</keyword>
<feature type="transmembrane region" description="Helical" evidence="8">
    <location>
        <begin position="12"/>
        <end position="32"/>
    </location>
</feature>
<reference evidence="9" key="1">
    <citation type="journal article" date="2021" name="PeerJ">
        <title>Extensive microbial diversity within the chicken gut microbiome revealed by metagenomics and culture.</title>
        <authorList>
            <person name="Gilroy R."/>
            <person name="Ravi A."/>
            <person name="Getino M."/>
            <person name="Pursley I."/>
            <person name="Horton D.L."/>
            <person name="Alikhan N.F."/>
            <person name="Baker D."/>
            <person name="Gharbi K."/>
            <person name="Hall N."/>
            <person name="Watson M."/>
            <person name="Adriaenssens E.M."/>
            <person name="Foster-Nyarko E."/>
            <person name="Jarju S."/>
            <person name="Secka A."/>
            <person name="Antonio M."/>
            <person name="Oren A."/>
            <person name="Chaudhuri R.R."/>
            <person name="La Ragione R."/>
            <person name="Hildebrand F."/>
            <person name="Pallen M.J."/>
        </authorList>
    </citation>
    <scope>NUCLEOTIDE SEQUENCE</scope>
    <source>
        <strain evidence="9">ChiGjej5B5-22894</strain>
    </source>
</reference>
<dbReference type="AlphaFoldDB" id="A0A921MWK4"/>
<feature type="transmembrane region" description="Helical" evidence="8">
    <location>
        <begin position="150"/>
        <end position="183"/>
    </location>
</feature>
<dbReference type="EMBL" id="DYUE01000227">
    <property type="protein sequence ID" value="HJG92023.1"/>
    <property type="molecule type" value="Genomic_DNA"/>
</dbReference>
<evidence type="ECO:0000313" key="9">
    <source>
        <dbReference type="EMBL" id="HJG92023.1"/>
    </source>
</evidence>
<feature type="transmembrane region" description="Helical" evidence="8">
    <location>
        <begin position="82"/>
        <end position="105"/>
    </location>
</feature>
<evidence type="ECO:0000256" key="4">
    <source>
        <dbReference type="ARBA" id="ARBA00022475"/>
    </source>
</evidence>
<evidence type="ECO:0000256" key="7">
    <source>
        <dbReference type="ARBA" id="ARBA00023136"/>
    </source>
</evidence>
<organism evidence="9 10">
    <name type="scientific">Brachybacterium massiliense</name>
    <dbReference type="NCBI Taxonomy" id="1755098"/>
    <lineage>
        <taxon>Bacteria</taxon>
        <taxon>Bacillati</taxon>
        <taxon>Actinomycetota</taxon>
        <taxon>Actinomycetes</taxon>
        <taxon>Micrococcales</taxon>
        <taxon>Dermabacteraceae</taxon>
        <taxon>Brachybacterium</taxon>
    </lineage>
</organism>
<dbReference type="PANTHER" id="PTHR30269:SF0">
    <property type="entry name" value="MEMBRANE TRANSPORTER PROTEIN YFCA-RELATED"/>
    <property type="match status" value="1"/>
</dbReference>
<dbReference type="InterPro" id="IPR002781">
    <property type="entry name" value="TM_pro_TauE-like"/>
</dbReference>
<feature type="transmembrane region" description="Helical" evidence="8">
    <location>
        <begin position="212"/>
        <end position="230"/>
    </location>
</feature>
<comment type="similarity">
    <text evidence="2 8">Belongs to the 4-toluene sulfonate uptake permease (TSUP) (TC 2.A.102) family.</text>
</comment>
<dbReference type="GO" id="GO:0005886">
    <property type="term" value="C:plasma membrane"/>
    <property type="evidence" value="ECO:0007669"/>
    <property type="project" value="UniProtKB-SubCell"/>
</dbReference>
<accession>A0A921MWK4</accession>
<keyword evidence="3" id="KW-0813">Transport</keyword>
<evidence type="ECO:0000313" key="10">
    <source>
        <dbReference type="Proteomes" id="UP000742460"/>
    </source>
</evidence>
<dbReference type="Pfam" id="PF01925">
    <property type="entry name" value="TauE"/>
    <property type="match status" value="1"/>
</dbReference>
<feature type="transmembrane region" description="Helical" evidence="8">
    <location>
        <begin position="242"/>
        <end position="260"/>
    </location>
</feature>
<evidence type="ECO:0000256" key="3">
    <source>
        <dbReference type="ARBA" id="ARBA00022448"/>
    </source>
</evidence>
<reference evidence="9" key="2">
    <citation type="submission" date="2021-09" db="EMBL/GenBank/DDBJ databases">
        <authorList>
            <person name="Gilroy R."/>
        </authorList>
    </citation>
    <scope>NUCLEOTIDE SEQUENCE</scope>
    <source>
        <strain evidence="9">ChiGjej5B5-22894</strain>
    </source>
</reference>
<keyword evidence="4 8" id="KW-1003">Cell membrane</keyword>
<feature type="transmembrane region" description="Helical" evidence="8">
    <location>
        <begin position="111"/>
        <end position="129"/>
    </location>
</feature>
<evidence type="ECO:0000256" key="6">
    <source>
        <dbReference type="ARBA" id="ARBA00022989"/>
    </source>
</evidence>
<comment type="caution">
    <text evidence="9">The sequence shown here is derived from an EMBL/GenBank/DDBJ whole genome shotgun (WGS) entry which is preliminary data.</text>
</comment>
<evidence type="ECO:0000256" key="2">
    <source>
        <dbReference type="ARBA" id="ARBA00009142"/>
    </source>
</evidence>
<dbReference type="Proteomes" id="UP000742460">
    <property type="component" value="Unassembled WGS sequence"/>
</dbReference>
<comment type="subcellular location">
    <subcellularLocation>
        <location evidence="1 8">Cell membrane</location>
        <topology evidence="1 8">Multi-pass membrane protein</topology>
    </subcellularLocation>
</comment>
<proteinExistence type="inferred from homology"/>
<gene>
    <name evidence="9" type="ORF">K8V81_09910</name>
</gene>
<dbReference type="PANTHER" id="PTHR30269">
    <property type="entry name" value="TRANSMEMBRANE PROTEIN YFCA"/>
    <property type="match status" value="1"/>
</dbReference>
<name>A0A921MWK4_9MICO</name>
<dbReference type="InterPro" id="IPR052017">
    <property type="entry name" value="TSUP"/>
</dbReference>
<keyword evidence="6 8" id="KW-1133">Transmembrane helix</keyword>
<keyword evidence="5 8" id="KW-0812">Transmembrane</keyword>
<sequence>MPLIDQLLELSVLTLVLLFAAAFVAGWVDAVVGGGGLIQLPALLTALPAETSTGAVLGTNKVASAAGTAVSSWTYVRRIMPVAATVVPLVVCALGGSAAGAALASLIPKPWLSPIVLLALLAAGAYTLLRPTMGLEHAPRHHGRGHVLRAGGIGAAIGIYDGILGPGTGSFFLIALVAVLGYGFLEASVHAKLANLTTNVGALLVFGMQGEVWWLLGAVMAVANVLGGYLGARLAMKLGSGFVRIVFLVVTGLLALRLAADTVALLT</sequence>
<evidence type="ECO:0000256" key="5">
    <source>
        <dbReference type="ARBA" id="ARBA00022692"/>
    </source>
</evidence>
<evidence type="ECO:0000256" key="8">
    <source>
        <dbReference type="RuleBase" id="RU363041"/>
    </source>
</evidence>
<evidence type="ECO:0000256" key="1">
    <source>
        <dbReference type="ARBA" id="ARBA00004651"/>
    </source>
</evidence>